<sequence length="235" mass="27265">REKKKKGCSTGRPKKKKKIIIIVLQWQNIQLKKNETVSKPCQVRRKILHKKKGITLYLFNDLLVLVSTRGKYKGGYSLYNKDFQIEKTGKPTDAEFSVGLSFEKTKRVLTFANDELRDAVMEKIVDAFRKCQERANAASFRVFFVCLFVCLYVLFETNEIINKEDLYHDMAKKETQTPLEISQSSTEHSVSISQPEPDTRAPPPKPSTFSPQPPVCFFFFLKKRLPLPFFFLKKI</sequence>
<accession>X6PG58</accession>
<feature type="non-terminal residue" evidence="3">
    <location>
        <position position="1"/>
    </location>
</feature>
<feature type="compositionally biased region" description="Polar residues" evidence="1">
    <location>
        <begin position="177"/>
        <end position="196"/>
    </location>
</feature>
<dbReference type="EMBL" id="ASPP01000058">
    <property type="protein sequence ID" value="ETO37009.1"/>
    <property type="molecule type" value="Genomic_DNA"/>
</dbReference>
<keyword evidence="4" id="KW-1185">Reference proteome</keyword>
<gene>
    <name evidence="3" type="ORF">RFI_00053</name>
</gene>
<keyword evidence="2" id="KW-0472">Membrane</keyword>
<protein>
    <submittedName>
        <fullName evidence="3">Uncharacterized protein</fullName>
    </submittedName>
</protein>
<evidence type="ECO:0000256" key="2">
    <source>
        <dbReference type="SAM" id="Phobius"/>
    </source>
</evidence>
<evidence type="ECO:0000313" key="3">
    <source>
        <dbReference type="EMBL" id="ETO37009.1"/>
    </source>
</evidence>
<feature type="region of interest" description="Disordered" evidence="1">
    <location>
        <begin position="177"/>
        <end position="208"/>
    </location>
</feature>
<reference evidence="3 4" key="1">
    <citation type="journal article" date="2013" name="Curr. Biol.">
        <title>The Genome of the Foraminiferan Reticulomyxa filosa.</title>
        <authorList>
            <person name="Glockner G."/>
            <person name="Hulsmann N."/>
            <person name="Schleicher M."/>
            <person name="Noegel A.A."/>
            <person name="Eichinger L."/>
            <person name="Gallinger C."/>
            <person name="Pawlowski J."/>
            <person name="Sierra R."/>
            <person name="Euteneuer U."/>
            <person name="Pillet L."/>
            <person name="Moustafa A."/>
            <person name="Platzer M."/>
            <person name="Groth M."/>
            <person name="Szafranski K."/>
            <person name="Schliwa M."/>
        </authorList>
    </citation>
    <scope>NUCLEOTIDE SEQUENCE [LARGE SCALE GENOMIC DNA]</scope>
</reference>
<dbReference type="Proteomes" id="UP000023152">
    <property type="component" value="Unassembled WGS sequence"/>
</dbReference>
<organism evidence="3 4">
    <name type="scientific">Reticulomyxa filosa</name>
    <dbReference type="NCBI Taxonomy" id="46433"/>
    <lineage>
        <taxon>Eukaryota</taxon>
        <taxon>Sar</taxon>
        <taxon>Rhizaria</taxon>
        <taxon>Retaria</taxon>
        <taxon>Foraminifera</taxon>
        <taxon>Monothalamids</taxon>
        <taxon>Reticulomyxidae</taxon>
        <taxon>Reticulomyxa</taxon>
    </lineage>
</organism>
<keyword evidence="2" id="KW-1133">Transmembrane helix</keyword>
<feature type="transmembrane region" description="Helical" evidence="2">
    <location>
        <begin position="138"/>
        <end position="155"/>
    </location>
</feature>
<name>X6PG58_RETFI</name>
<evidence type="ECO:0000256" key="1">
    <source>
        <dbReference type="SAM" id="MobiDB-lite"/>
    </source>
</evidence>
<comment type="caution">
    <text evidence="3">The sequence shown here is derived from an EMBL/GenBank/DDBJ whole genome shotgun (WGS) entry which is preliminary data.</text>
</comment>
<dbReference type="AlphaFoldDB" id="X6PG58"/>
<keyword evidence="2" id="KW-0812">Transmembrane</keyword>
<proteinExistence type="predicted"/>
<evidence type="ECO:0000313" key="4">
    <source>
        <dbReference type="Proteomes" id="UP000023152"/>
    </source>
</evidence>